<comment type="caution">
    <text evidence="1">The sequence shown here is derived from an EMBL/GenBank/DDBJ whole genome shotgun (WGS) entry which is preliminary data.</text>
</comment>
<gene>
    <name evidence="1" type="ORF">PUN28_010158</name>
</gene>
<organism evidence="1 2">
    <name type="scientific">Cardiocondyla obscurior</name>
    <dbReference type="NCBI Taxonomy" id="286306"/>
    <lineage>
        <taxon>Eukaryota</taxon>
        <taxon>Metazoa</taxon>
        <taxon>Ecdysozoa</taxon>
        <taxon>Arthropoda</taxon>
        <taxon>Hexapoda</taxon>
        <taxon>Insecta</taxon>
        <taxon>Pterygota</taxon>
        <taxon>Neoptera</taxon>
        <taxon>Endopterygota</taxon>
        <taxon>Hymenoptera</taxon>
        <taxon>Apocrita</taxon>
        <taxon>Aculeata</taxon>
        <taxon>Formicoidea</taxon>
        <taxon>Formicidae</taxon>
        <taxon>Myrmicinae</taxon>
        <taxon>Cardiocondyla</taxon>
    </lineage>
</organism>
<dbReference type="AlphaFoldDB" id="A0AAW2FMD4"/>
<sequence length="119" mass="13423">MDFHSSFRITFVPDNILTPGPPLIIPSLRHRKNFPREISWEKERGNLLVFRGVPQRKEENGEGRKVKLRSVKDATELTNKTARSTYNVAEGTTRIRSNEIKAVSGAGMTSFPDPFPDLG</sequence>
<evidence type="ECO:0000313" key="1">
    <source>
        <dbReference type="EMBL" id="KAL0117126.1"/>
    </source>
</evidence>
<keyword evidence="2" id="KW-1185">Reference proteome</keyword>
<proteinExistence type="predicted"/>
<name>A0AAW2FMD4_9HYME</name>
<dbReference type="EMBL" id="JADYXP020000009">
    <property type="protein sequence ID" value="KAL0117126.1"/>
    <property type="molecule type" value="Genomic_DNA"/>
</dbReference>
<dbReference type="Proteomes" id="UP001430953">
    <property type="component" value="Unassembled WGS sequence"/>
</dbReference>
<protein>
    <submittedName>
        <fullName evidence="1">Uncharacterized protein</fullName>
    </submittedName>
</protein>
<reference evidence="1 2" key="1">
    <citation type="submission" date="2023-03" db="EMBL/GenBank/DDBJ databases">
        <title>High recombination rates correlate with genetic variation in Cardiocondyla obscurior ants.</title>
        <authorList>
            <person name="Errbii M."/>
        </authorList>
    </citation>
    <scope>NUCLEOTIDE SEQUENCE [LARGE SCALE GENOMIC DNA]</scope>
    <source>
        <strain evidence="1">Alpha-2009</strain>
        <tissue evidence="1">Whole body</tissue>
    </source>
</reference>
<accession>A0AAW2FMD4</accession>
<evidence type="ECO:0000313" key="2">
    <source>
        <dbReference type="Proteomes" id="UP001430953"/>
    </source>
</evidence>